<feature type="compositionally biased region" description="Low complexity" evidence="1">
    <location>
        <begin position="39"/>
        <end position="85"/>
    </location>
</feature>
<reference evidence="2" key="1">
    <citation type="journal article" date="2023" name="Mol. Phylogenet. Evol.">
        <title>Genome-scale phylogeny and comparative genomics of the fungal order Sordariales.</title>
        <authorList>
            <person name="Hensen N."/>
            <person name="Bonometti L."/>
            <person name="Westerberg I."/>
            <person name="Brannstrom I.O."/>
            <person name="Guillou S."/>
            <person name="Cros-Aarteil S."/>
            <person name="Calhoun S."/>
            <person name="Haridas S."/>
            <person name="Kuo A."/>
            <person name="Mondo S."/>
            <person name="Pangilinan J."/>
            <person name="Riley R."/>
            <person name="LaButti K."/>
            <person name="Andreopoulos B."/>
            <person name="Lipzen A."/>
            <person name="Chen C."/>
            <person name="Yan M."/>
            <person name="Daum C."/>
            <person name="Ng V."/>
            <person name="Clum A."/>
            <person name="Steindorff A."/>
            <person name="Ohm R.A."/>
            <person name="Martin F."/>
            <person name="Silar P."/>
            <person name="Natvig D.O."/>
            <person name="Lalanne C."/>
            <person name="Gautier V."/>
            <person name="Ament-Velasquez S.L."/>
            <person name="Kruys A."/>
            <person name="Hutchinson M.I."/>
            <person name="Powell A.J."/>
            <person name="Barry K."/>
            <person name="Miller A.N."/>
            <person name="Grigoriev I.V."/>
            <person name="Debuchy R."/>
            <person name="Gladieux P."/>
            <person name="Hiltunen Thoren M."/>
            <person name="Johannesson H."/>
        </authorList>
    </citation>
    <scope>NUCLEOTIDE SEQUENCE</scope>
    <source>
        <strain evidence="2">CBS 955.72</strain>
    </source>
</reference>
<feature type="compositionally biased region" description="Basic and acidic residues" evidence="1">
    <location>
        <begin position="821"/>
        <end position="836"/>
    </location>
</feature>
<evidence type="ECO:0000256" key="1">
    <source>
        <dbReference type="SAM" id="MobiDB-lite"/>
    </source>
</evidence>
<dbReference type="Proteomes" id="UP001275084">
    <property type="component" value="Unassembled WGS sequence"/>
</dbReference>
<name>A0AAJ0HTY1_9PEZI</name>
<feature type="compositionally biased region" description="Basic and acidic residues" evidence="1">
    <location>
        <begin position="166"/>
        <end position="204"/>
    </location>
</feature>
<evidence type="ECO:0000313" key="3">
    <source>
        <dbReference type="Proteomes" id="UP001275084"/>
    </source>
</evidence>
<feature type="region of interest" description="Disordered" evidence="1">
    <location>
        <begin position="808"/>
        <end position="885"/>
    </location>
</feature>
<feature type="compositionally biased region" description="Low complexity" evidence="1">
    <location>
        <begin position="233"/>
        <end position="244"/>
    </location>
</feature>
<dbReference type="CDD" id="cd22249">
    <property type="entry name" value="UDM1_RNF168_RNF169-like"/>
    <property type="match status" value="1"/>
</dbReference>
<reference evidence="2" key="2">
    <citation type="submission" date="2023-06" db="EMBL/GenBank/DDBJ databases">
        <authorList>
            <consortium name="Lawrence Berkeley National Laboratory"/>
            <person name="Haridas S."/>
            <person name="Hensen N."/>
            <person name="Bonometti L."/>
            <person name="Westerberg I."/>
            <person name="Brannstrom I.O."/>
            <person name="Guillou S."/>
            <person name="Cros-Aarteil S."/>
            <person name="Calhoun S."/>
            <person name="Kuo A."/>
            <person name="Mondo S."/>
            <person name="Pangilinan J."/>
            <person name="Riley R."/>
            <person name="Labutti K."/>
            <person name="Andreopoulos B."/>
            <person name="Lipzen A."/>
            <person name="Chen C."/>
            <person name="Yanf M."/>
            <person name="Daum C."/>
            <person name="Ng V."/>
            <person name="Clum A."/>
            <person name="Steindorff A."/>
            <person name="Ohm R."/>
            <person name="Martin F."/>
            <person name="Silar P."/>
            <person name="Natvig D."/>
            <person name="Lalanne C."/>
            <person name="Gautier V."/>
            <person name="Ament-Velasquez S.L."/>
            <person name="Kruys A."/>
            <person name="Hutchinson M.I."/>
            <person name="Powell A.J."/>
            <person name="Barry K."/>
            <person name="Miller A.N."/>
            <person name="Grigoriev I.V."/>
            <person name="Debuchy R."/>
            <person name="Gladieux P."/>
            <person name="Thoren M.H."/>
            <person name="Johannesson H."/>
        </authorList>
    </citation>
    <scope>NUCLEOTIDE SEQUENCE</scope>
    <source>
        <strain evidence="2">CBS 955.72</strain>
    </source>
</reference>
<gene>
    <name evidence="2" type="ORF">B0T25DRAFT_524690</name>
</gene>
<protein>
    <submittedName>
        <fullName evidence="2">Uncharacterized protein</fullName>
    </submittedName>
</protein>
<sequence>MQNLAGPGHVRTGSNASTINMRAPASDANMRTKFGAYNGSSSSLAAPAPGFGSNYRKNSGSSPSLGAPGPGFGSKYSSGNGSSKSLALPDPAAVSRPGTSNGKKQAWVNPLDVHFAKDTPSGPTTPKSPLAGEMQLPPTPRDDATDTDSVFGEDADDMVNAVMESVKMEAEEAKRLREKEKEAERQKETAQLEKERQERQKATETKLSVKSQTQLQQPGAQGRGQHNPHEQQQHPPRSHPQQQQTDTTGLGIQGPVFRGNVEQRPGSRGGTRGNGPNGHANLGPVFRGNADQRPSSRGEMRGRGPGPGPGPGHNGHGVQGPVFLGNVDQRPSSRGGMRGNGIGDISHGPTRVNHAHQGPPRHSPPTQSLPQPPNQGAPRHGSHGPPYEAPNSRGPQRPGGPELNMLGPRTGHQNARPYSPAPRGLSPRPPGPIMTQRSQSPANNGPRPRAPGSHEIRSQSPAPNHQRGPGPLGYRSESPVSLGLTSRGGGQPDIRSQNPALSIPSLRGLNGNEIRSLSPAPSNLGPNGYRRQESGSTVTSPISIGPSLRDLIVQSPEPLTISPTGSVSKSDDEGPIEQLARPIIQSVQARRDTLTMNSPRRHSLSMQIEKLEKTLVSAQQGQVHEANKISISSSRYSDASGDTEQILTLQPAPLRASPPVLAVAKAAVESQRATSPGRGPLALKRGPRRPTLDEYGVGTSQTTTARPRDLSPAAALAVNPISQPSRANTPQFQLPTRALSPALTADPSPIFRPAPSPIIDVGFKFDFGPAVAAPPTPDSTIWPMPPTSPTSLRFATSPELLYHDASSEYTSGAEDDDSDILDWHPDPELPQPKEELPQVSGNEPEFEPELNLDSLKPRPQAPPPALSFNFSADAYSREPGPWTPPLRTLSEKEAAAANDGRPSTAQDVYLNVTGGLPAAFAPGGLLVSPGSGLPSRSRSPVDGVNAEDAAAAAVALGIGMARGPSVREPGGHQYRGPGAAARRPPGMVDAFGTGFI</sequence>
<organism evidence="2 3">
    <name type="scientific">Lasiosphaeria hispida</name>
    <dbReference type="NCBI Taxonomy" id="260671"/>
    <lineage>
        <taxon>Eukaryota</taxon>
        <taxon>Fungi</taxon>
        <taxon>Dikarya</taxon>
        <taxon>Ascomycota</taxon>
        <taxon>Pezizomycotina</taxon>
        <taxon>Sordariomycetes</taxon>
        <taxon>Sordariomycetidae</taxon>
        <taxon>Sordariales</taxon>
        <taxon>Lasiosphaeriaceae</taxon>
        <taxon>Lasiosphaeria</taxon>
    </lineage>
</organism>
<comment type="caution">
    <text evidence="2">The sequence shown here is derived from an EMBL/GenBank/DDBJ whole genome shotgun (WGS) entry which is preliminary data.</text>
</comment>
<feature type="compositionally biased region" description="Polar residues" evidence="1">
    <location>
        <begin position="513"/>
        <end position="525"/>
    </location>
</feature>
<feature type="region of interest" description="Disordered" evidence="1">
    <location>
        <begin position="1"/>
        <end position="548"/>
    </location>
</feature>
<evidence type="ECO:0000313" key="2">
    <source>
        <dbReference type="EMBL" id="KAK3362592.1"/>
    </source>
</evidence>
<dbReference type="AlphaFoldDB" id="A0AAJ0HTY1"/>
<feature type="region of interest" description="Disordered" evidence="1">
    <location>
        <begin position="669"/>
        <end position="711"/>
    </location>
</feature>
<keyword evidence="3" id="KW-1185">Reference proteome</keyword>
<dbReference type="EMBL" id="JAUIQD010000001">
    <property type="protein sequence ID" value="KAK3362592.1"/>
    <property type="molecule type" value="Genomic_DNA"/>
</dbReference>
<proteinExistence type="predicted"/>
<feature type="compositionally biased region" description="Polar residues" evidence="1">
    <location>
        <begin position="205"/>
        <end position="219"/>
    </location>
</feature>
<accession>A0AAJ0HTY1</accession>
<feature type="compositionally biased region" description="Gly residues" evidence="1">
    <location>
        <begin position="267"/>
        <end position="276"/>
    </location>
</feature>